<name>A0AAD0ASG9_9FUSO</name>
<proteinExistence type="predicted"/>
<accession>A0AAD0ASG9</accession>
<keyword evidence="1" id="KW-0732">Signal</keyword>
<evidence type="ECO:0000313" key="3">
    <source>
        <dbReference type="Proteomes" id="UP000231749"/>
    </source>
</evidence>
<evidence type="ECO:0000256" key="1">
    <source>
        <dbReference type="SAM" id="SignalP"/>
    </source>
</evidence>
<dbReference type="RefSeq" id="WP_099990796.1">
    <property type="nucleotide sequence ID" value="NZ_CP024702.1"/>
</dbReference>
<gene>
    <name evidence="2" type="ORF">CTM86_07025</name>
</gene>
<protein>
    <recommendedName>
        <fullName evidence="4">Glycine zipper domain-containing protein</fullName>
    </recommendedName>
</protein>
<sequence length="147" mass="15534">MKRFKGFFLFLVIMLLSLGIASTTYARERNGSSREDRDWGNYGSRGYRSRSDYDSGWGGPKLNYDGKTSGIGRELGSHIVGSAAGTIGGAIGASAGGVAGGLAGGMAGGIAGSHYGGRFGDAWERRVNSGAFDKWNRNGSRGRSWRL</sequence>
<dbReference type="EMBL" id="CP024702">
    <property type="protein sequence ID" value="ATV66361.1"/>
    <property type="molecule type" value="Genomic_DNA"/>
</dbReference>
<dbReference type="AlphaFoldDB" id="A0AAD0ASG9"/>
<evidence type="ECO:0000313" key="2">
    <source>
        <dbReference type="EMBL" id="ATV66361.1"/>
    </source>
</evidence>
<evidence type="ECO:0008006" key="4">
    <source>
        <dbReference type="Google" id="ProtNLM"/>
    </source>
</evidence>
<dbReference type="Proteomes" id="UP000231749">
    <property type="component" value="Chromosome"/>
</dbReference>
<organism evidence="2 3">
    <name type="scientific">Fusobacterium pseudoperiodonticum</name>
    <dbReference type="NCBI Taxonomy" id="2663009"/>
    <lineage>
        <taxon>Bacteria</taxon>
        <taxon>Fusobacteriati</taxon>
        <taxon>Fusobacteriota</taxon>
        <taxon>Fusobacteriia</taxon>
        <taxon>Fusobacteriales</taxon>
        <taxon>Fusobacteriaceae</taxon>
        <taxon>Fusobacterium</taxon>
    </lineage>
</organism>
<feature type="signal peptide" evidence="1">
    <location>
        <begin position="1"/>
        <end position="26"/>
    </location>
</feature>
<reference evidence="3" key="1">
    <citation type="submission" date="2017-11" db="EMBL/GenBank/DDBJ databases">
        <title>Genome sequencing of Fusobacterium periodonticum KCOM 1282.</title>
        <authorList>
            <person name="Kook J.-K."/>
            <person name="Park S.-N."/>
            <person name="Lim Y.K."/>
        </authorList>
    </citation>
    <scope>NUCLEOTIDE SEQUENCE [LARGE SCALE GENOMIC DNA]</scope>
    <source>
        <strain evidence="3">KCOM 1282</strain>
    </source>
</reference>
<feature type="chain" id="PRO_5042272139" description="Glycine zipper domain-containing protein" evidence="1">
    <location>
        <begin position="27"/>
        <end position="147"/>
    </location>
</feature>